<dbReference type="SUPFAM" id="SSF100950">
    <property type="entry name" value="NagB/RpiA/CoA transferase-like"/>
    <property type="match status" value="1"/>
</dbReference>
<evidence type="ECO:0000256" key="2">
    <source>
        <dbReference type="ARBA" id="ARBA00023015"/>
    </source>
</evidence>
<dbReference type="Pfam" id="PF13384">
    <property type="entry name" value="HTH_23"/>
    <property type="match status" value="1"/>
</dbReference>
<dbReference type="Pfam" id="PF04198">
    <property type="entry name" value="Sugar-bind"/>
    <property type="match status" value="1"/>
</dbReference>
<organism evidence="6 7">
    <name type="scientific">Jiella sonneratiae</name>
    <dbReference type="NCBI Taxonomy" id="2816856"/>
    <lineage>
        <taxon>Bacteria</taxon>
        <taxon>Pseudomonadati</taxon>
        <taxon>Pseudomonadota</taxon>
        <taxon>Alphaproteobacteria</taxon>
        <taxon>Hyphomicrobiales</taxon>
        <taxon>Aurantimonadaceae</taxon>
        <taxon>Jiella</taxon>
    </lineage>
</organism>
<dbReference type="Gene3D" id="3.40.50.1360">
    <property type="match status" value="1"/>
</dbReference>
<keyword evidence="3" id="KW-0238">DNA-binding</keyword>
<keyword evidence="2" id="KW-0805">Transcription regulation</keyword>
<dbReference type="Gene3D" id="1.10.10.10">
    <property type="entry name" value="Winged helix-like DNA-binding domain superfamily/Winged helix DNA-binding domain"/>
    <property type="match status" value="1"/>
</dbReference>
<accession>A0ABS3J047</accession>
<evidence type="ECO:0000313" key="6">
    <source>
        <dbReference type="EMBL" id="MBO0903035.1"/>
    </source>
</evidence>
<dbReference type="InterPro" id="IPR036388">
    <property type="entry name" value="WH-like_DNA-bd_sf"/>
</dbReference>
<comment type="caution">
    <text evidence="6">The sequence shown here is derived from an EMBL/GenBank/DDBJ whole genome shotgun (WGS) entry which is preliminary data.</text>
</comment>
<gene>
    <name evidence="6" type="ORF">J1C47_05235</name>
</gene>
<sequence length="318" mass="33994">MGRTRDEETTRLDEAARAGWLYYVAGNTQDQIAATLGISRQTAQRLVSHSVSAGLVRVRIDHPIAACLERAEALRARFGLNFCEVVPSDPASASTTLGIAEACAAEMERVLKREAPTILAVGTGRTLRAAVEHLPPMSAPRHRIVSLTGNIAPDGSASVYNVIYSMADQVKAPHYPMPLPVIVSTPEERELLHRQKVVERTLQLAAKAEVTFVGVGEMSENAPLVKDGFITAAEREELGRLGAVGEIVGWVFDDTGKVIDCRFNERVASAPIPSTKNGEVIAVAMGPVKTPAIRAAAAGRLVSGLITDEATADRLLES</sequence>
<evidence type="ECO:0000259" key="5">
    <source>
        <dbReference type="Pfam" id="PF04198"/>
    </source>
</evidence>
<dbReference type="Proteomes" id="UP000664288">
    <property type="component" value="Unassembled WGS sequence"/>
</dbReference>
<dbReference type="PANTHER" id="PTHR34294:SF1">
    <property type="entry name" value="TRANSCRIPTIONAL REGULATOR LSRR"/>
    <property type="match status" value="1"/>
</dbReference>
<comment type="similarity">
    <text evidence="1">Belongs to the SorC transcriptional regulatory family.</text>
</comment>
<feature type="domain" description="Sugar-binding" evidence="5">
    <location>
        <begin position="63"/>
        <end position="317"/>
    </location>
</feature>
<keyword evidence="4" id="KW-0804">Transcription</keyword>
<name>A0ABS3J047_9HYPH</name>
<evidence type="ECO:0000256" key="4">
    <source>
        <dbReference type="ARBA" id="ARBA00023163"/>
    </source>
</evidence>
<evidence type="ECO:0000313" key="7">
    <source>
        <dbReference type="Proteomes" id="UP000664288"/>
    </source>
</evidence>
<evidence type="ECO:0000256" key="3">
    <source>
        <dbReference type="ARBA" id="ARBA00023125"/>
    </source>
</evidence>
<dbReference type="RefSeq" id="WP_207349662.1">
    <property type="nucleotide sequence ID" value="NZ_JAFMPY010000004.1"/>
</dbReference>
<dbReference type="InterPro" id="IPR007324">
    <property type="entry name" value="Sugar-bd_dom_put"/>
</dbReference>
<evidence type="ECO:0000256" key="1">
    <source>
        <dbReference type="ARBA" id="ARBA00010466"/>
    </source>
</evidence>
<proteinExistence type="inferred from homology"/>
<dbReference type="EMBL" id="JAFMPY010000004">
    <property type="protein sequence ID" value="MBO0903035.1"/>
    <property type="molecule type" value="Genomic_DNA"/>
</dbReference>
<protein>
    <submittedName>
        <fullName evidence="6">Sugar-binding transcriptional regulator</fullName>
    </submittedName>
</protein>
<reference evidence="6 7" key="1">
    <citation type="submission" date="2021-03" db="EMBL/GenBank/DDBJ databases">
        <title>Whole genome sequence of Jiella sp. MQZ13P-4.</title>
        <authorList>
            <person name="Tuo L."/>
        </authorList>
    </citation>
    <scope>NUCLEOTIDE SEQUENCE [LARGE SCALE GENOMIC DNA]</scope>
    <source>
        <strain evidence="6 7">MQZ13P-4</strain>
    </source>
</reference>
<dbReference type="InterPro" id="IPR051054">
    <property type="entry name" value="SorC_transcr_regulators"/>
</dbReference>
<keyword evidence="7" id="KW-1185">Reference proteome</keyword>
<dbReference type="InterPro" id="IPR037171">
    <property type="entry name" value="NagB/RpiA_transferase-like"/>
</dbReference>
<dbReference type="PANTHER" id="PTHR34294">
    <property type="entry name" value="TRANSCRIPTIONAL REGULATOR-RELATED"/>
    <property type="match status" value="1"/>
</dbReference>